<accession>A0A1X9NF77</accession>
<evidence type="ECO:0000256" key="1">
    <source>
        <dbReference type="ARBA" id="ARBA00022741"/>
    </source>
</evidence>
<keyword evidence="5" id="KW-1185">Reference proteome</keyword>
<organism evidence="4 5">
    <name type="scientific">Oceanicoccus sagamiensis</name>
    <dbReference type="NCBI Taxonomy" id="716816"/>
    <lineage>
        <taxon>Bacteria</taxon>
        <taxon>Pseudomonadati</taxon>
        <taxon>Pseudomonadota</taxon>
        <taxon>Gammaproteobacteria</taxon>
        <taxon>Cellvibrionales</taxon>
        <taxon>Spongiibacteraceae</taxon>
        <taxon>Oceanicoccus</taxon>
    </lineage>
</organism>
<dbReference type="EMBL" id="CP019343">
    <property type="protein sequence ID" value="ARN75092.1"/>
    <property type="molecule type" value="Genomic_DNA"/>
</dbReference>
<protein>
    <recommendedName>
        <fullName evidence="3">Orc1-like AAA ATPase domain-containing protein</fullName>
    </recommendedName>
</protein>
<dbReference type="PANTHER" id="PTHR16305">
    <property type="entry name" value="TESTICULAR SOLUBLE ADENYLYL CYCLASE"/>
    <property type="match status" value="1"/>
</dbReference>
<name>A0A1X9NF77_9GAMM</name>
<dbReference type="GO" id="GO:0005737">
    <property type="term" value="C:cytoplasm"/>
    <property type="evidence" value="ECO:0007669"/>
    <property type="project" value="TreeGrafter"/>
</dbReference>
<proteinExistence type="predicted"/>
<evidence type="ECO:0000256" key="2">
    <source>
        <dbReference type="ARBA" id="ARBA00022840"/>
    </source>
</evidence>
<sequence>MGYSWQELCVGREKQLITLLHAWHEAKQGNPGLVVLKGESGFGKTRLVQEFYSTISQETVEDKGNYWPDSLGKSGNTLKLNPLQEELLSNNEIPYLWWGVRWVNPVNRNQSEASSCALIDCFDHLSHHQENLSAREERLKRGAKAAYILTKIMTGGSVVGDVIEFTGEMIDGWTDWKREREANKKEAESSEEAEARIVSEKLNDLEGFFRNLLKNNESSPALPVILVLDDAQWIDKYTYDFLDRLLADAKKLEWPLLVVITHWEQEWNSLSLGEGVAVSSGVPQLFSKHEKMHPTVIDCEKVVDLDVVIDGALPGLLPRQVEFILGKADGNPLLLHEIILELLSDADYFVNSDVSQPLSEESLSVLKSHPYDLHSVQRRRFSKLNKNIQDVLVCASYAGFQFLSDFVVEIAAFVDDSVPTRESLREAIFPYAVLTKESAVIYEFKHQVYFDIAKEKLEKFPRKIPLIKEAIKEVGYLWYRGGRFNDLGRDQQVIFFQCVIHQCHLQDIKNEINNSDEIPQYVRLLICSIYEVYKLGATDLYARKIWFILLLNITNEIDAKHKIYDRNFDISLQDRELYFKAFSTMGGISFEAADFRSSMNAYEDALYFFSFDKDRAKSSLSDFFDVSLSVLSCCYYLEEYEKYKKIASDSIDIIDAVDRKYNESYELDLYKLRYLSRLSQLACTGEKIEDFYWQLGVVMDAINLAKNLSDTFSKNSGYSSQYLEVFFIMSRLCFFAVIIRERQERDLISLLNGSGISKEEFLKSKDYDDMVRLGASGFSDSFQRVAVRVDILDDLFDFKERYDLKWDVVDFLILDISGSIAAISSESKDFDTSIKYCGVSLSVVREMIERKGQGIYFLDLYKDNLLKRGLDCFHKSYYEKSIKDLLEYILIVDRIKEDFGRDEEDSEITNTVNKVIYILNKELNLDIYK</sequence>
<feature type="domain" description="Orc1-like AAA ATPase" evidence="3">
    <location>
        <begin position="9"/>
        <end position="58"/>
    </location>
</feature>
<reference evidence="4 5" key="1">
    <citation type="submission" date="2016-11" db="EMBL/GenBank/DDBJ databases">
        <title>Trade-off between light-utilization and light-protection in marine flavobacteria.</title>
        <authorList>
            <person name="Kumagai Y."/>
        </authorList>
    </citation>
    <scope>NUCLEOTIDE SEQUENCE [LARGE SCALE GENOMIC DNA]</scope>
    <source>
        <strain evidence="4 5">NBRC 107125</strain>
    </source>
</reference>
<dbReference type="OrthoDB" id="9816555at2"/>
<dbReference type="RefSeq" id="WP_085759261.1">
    <property type="nucleotide sequence ID" value="NZ_CP019343.1"/>
</dbReference>
<gene>
    <name evidence="4" type="ORF">BST96_13800</name>
</gene>
<keyword evidence="2" id="KW-0067">ATP-binding</keyword>
<dbReference type="SUPFAM" id="SSF52540">
    <property type="entry name" value="P-loop containing nucleoside triphosphate hydrolases"/>
    <property type="match status" value="1"/>
</dbReference>
<dbReference type="InterPro" id="IPR041664">
    <property type="entry name" value="AAA_16"/>
</dbReference>
<evidence type="ECO:0000313" key="4">
    <source>
        <dbReference type="EMBL" id="ARN75092.1"/>
    </source>
</evidence>
<dbReference type="GO" id="GO:0005524">
    <property type="term" value="F:ATP binding"/>
    <property type="evidence" value="ECO:0007669"/>
    <property type="project" value="UniProtKB-KW"/>
</dbReference>
<dbReference type="KEGG" id="osg:BST96_13800"/>
<dbReference type="Pfam" id="PF13191">
    <property type="entry name" value="AAA_16"/>
    <property type="match status" value="1"/>
</dbReference>
<dbReference type="InterPro" id="IPR027417">
    <property type="entry name" value="P-loop_NTPase"/>
</dbReference>
<dbReference type="PANTHER" id="PTHR16305:SF28">
    <property type="entry name" value="GUANYLATE CYCLASE DOMAIN-CONTAINING PROTEIN"/>
    <property type="match status" value="1"/>
</dbReference>
<evidence type="ECO:0000313" key="5">
    <source>
        <dbReference type="Proteomes" id="UP000193450"/>
    </source>
</evidence>
<dbReference type="AlphaFoldDB" id="A0A1X9NF77"/>
<keyword evidence="1" id="KW-0547">Nucleotide-binding</keyword>
<evidence type="ECO:0000259" key="3">
    <source>
        <dbReference type="Pfam" id="PF13191"/>
    </source>
</evidence>
<dbReference type="Proteomes" id="UP000193450">
    <property type="component" value="Chromosome"/>
</dbReference>
<dbReference type="GO" id="GO:0004016">
    <property type="term" value="F:adenylate cyclase activity"/>
    <property type="evidence" value="ECO:0007669"/>
    <property type="project" value="TreeGrafter"/>
</dbReference>